<feature type="domain" description="HTH lacI-type" evidence="4">
    <location>
        <begin position="1"/>
        <end position="53"/>
    </location>
</feature>
<dbReference type="PROSITE" id="PS50932">
    <property type="entry name" value="HTH_LACI_2"/>
    <property type="match status" value="1"/>
</dbReference>
<dbReference type="Proteomes" id="UP001379945">
    <property type="component" value="Unassembled WGS sequence"/>
</dbReference>
<evidence type="ECO:0000256" key="3">
    <source>
        <dbReference type="ARBA" id="ARBA00023163"/>
    </source>
</evidence>
<keyword evidence="6" id="KW-1185">Reference proteome</keyword>
<dbReference type="PROSITE" id="PS00356">
    <property type="entry name" value="HTH_LACI_1"/>
    <property type="match status" value="1"/>
</dbReference>
<accession>A0ABU9C9A3</accession>
<dbReference type="SUPFAM" id="SSF53822">
    <property type="entry name" value="Periplasmic binding protein-like I"/>
    <property type="match status" value="1"/>
</dbReference>
<dbReference type="InterPro" id="IPR010982">
    <property type="entry name" value="Lambda_DNA-bd_dom_sf"/>
</dbReference>
<evidence type="ECO:0000313" key="6">
    <source>
        <dbReference type="Proteomes" id="UP001379945"/>
    </source>
</evidence>
<proteinExistence type="predicted"/>
<evidence type="ECO:0000259" key="4">
    <source>
        <dbReference type="PROSITE" id="PS50932"/>
    </source>
</evidence>
<sequence length="333" mass="35629">MADIARLAGVSVSTVSRALSGSPLVNAATKQRVAELARSLNYSINVGAQNLRLKQNRTVAVIVPFDPETRQHLSDPFFLAIIGSIADALTDRGYDMLLSRVDANTLDQAAQFHGTGRAVGIILIGQWHHHDQLNQMALRGVPLVVWGAQLSGQIYASVGSHNQIGGEQATAHLLAQGARRIAFLGDPELPEVGLRYAGYLNAHERAGITPDPQLMLPVAFVRESVQAAVRELHARGVPFDAVFAGSDLVAMTTTSTLRSLGVNVPEDVLVAGYDDIELAAHFHPPLTTVRQPIVEAGEALVNCLLSQLAGERPQSVLLPTELVVRESTQTTTA</sequence>
<keyword evidence="2 5" id="KW-0238">DNA-binding</keyword>
<dbReference type="InterPro" id="IPR000843">
    <property type="entry name" value="HTH_LacI"/>
</dbReference>
<dbReference type="RefSeq" id="WP_341400645.1">
    <property type="nucleotide sequence ID" value="NZ_JBBUTI010000016.1"/>
</dbReference>
<reference evidence="5 6" key="1">
    <citation type="submission" date="2024-04" db="EMBL/GenBank/DDBJ databases">
        <title>Novel species of the genus Ideonella isolated from streams.</title>
        <authorList>
            <person name="Lu H."/>
        </authorList>
    </citation>
    <scope>NUCLEOTIDE SEQUENCE [LARGE SCALE GENOMIC DNA]</scope>
    <source>
        <strain evidence="5 6">LYT19W</strain>
    </source>
</reference>
<comment type="caution">
    <text evidence="5">The sequence shown here is derived from an EMBL/GenBank/DDBJ whole genome shotgun (WGS) entry which is preliminary data.</text>
</comment>
<dbReference type="Gene3D" id="1.10.260.40">
    <property type="entry name" value="lambda repressor-like DNA-binding domains"/>
    <property type="match status" value="1"/>
</dbReference>
<evidence type="ECO:0000313" key="5">
    <source>
        <dbReference type="EMBL" id="MEK8048333.1"/>
    </source>
</evidence>
<dbReference type="SMART" id="SM00354">
    <property type="entry name" value="HTH_LACI"/>
    <property type="match status" value="1"/>
</dbReference>
<evidence type="ECO:0000256" key="2">
    <source>
        <dbReference type="ARBA" id="ARBA00023125"/>
    </source>
</evidence>
<dbReference type="Pfam" id="PF13377">
    <property type="entry name" value="Peripla_BP_3"/>
    <property type="match status" value="1"/>
</dbReference>
<organism evidence="5 6">
    <name type="scientific">Ideonella margarita</name>
    <dbReference type="NCBI Taxonomy" id="2984191"/>
    <lineage>
        <taxon>Bacteria</taxon>
        <taxon>Pseudomonadati</taxon>
        <taxon>Pseudomonadota</taxon>
        <taxon>Betaproteobacteria</taxon>
        <taxon>Burkholderiales</taxon>
        <taxon>Sphaerotilaceae</taxon>
        <taxon>Ideonella</taxon>
    </lineage>
</organism>
<keyword evidence="1" id="KW-0805">Transcription regulation</keyword>
<protein>
    <submittedName>
        <fullName evidence="5">LacI family DNA-binding transcriptional regulator</fullName>
    </submittedName>
</protein>
<dbReference type="InterPro" id="IPR046335">
    <property type="entry name" value="LacI/GalR-like_sensor"/>
</dbReference>
<dbReference type="Pfam" id="PF00356">
    <property type="entry name" value="LacI"/>
    <property type="match status" value="1"/>
</dbReference>
<dbReference type="GO" id="GO:0003677">
    <property type="term" value="F:DNA binding"/>
    <property type="evidence" value="ECO:0007669"/>
    <property type="project" value="UniProtKB-KW"/>
</dbReference>
<dbReference type="PANTHER" id="PTHR30146">
    <property type="entry name" value="LACI-RELATED TRANSCRIPTIONAL REPRESSOR"/>
    <property type="match status" value="1"/>
</dbReference>
<dbReference type="InterPro" id="IPR028082">
    <property type="entry name" value="Peripla_BP_I"/>
</dbReference>
<keyword evidence="3" id="KW-0804">Transcription</keyword>
<dbReference type="CDD" id="cd01392">
    <property type="entry name" value="HTH_LacI"/>
    <property type="match status" value="1"/>
</dbReference>
<name>A0ABU9C9A3_9BURK</name>
<dbReference type="CDD" id="cd06295">
    <property type="entry name" value="PBP1_CelR"/>
    <property type="match status" value="1"/>
</dbReference>
<gene>
    <name evidence="5" type="ORF">AACH00_18415</name>
</gene>
<dbReference type="PANTHER" id="PTHR30146:SF120">
    <property type="entry name" value="ALANINE RACEMASE"/>
    <property type="match status" value="1"/>
</dbReference>
<dbReference type="Gene3D" id="3.40.50.2300">
    <property type="match status" value="2"/>
</dbReference>
<dbReference type="EMBL" id="JBBUTI010000016">
    <property type="protein sequence ID" value="MEK8048333.1"/>
    <property type="molecule type" value="Genomic_DNA"/>
</dbReference>
<evidence type="ECO:0000256" key="1">
    <source>
        <dbReference type="ARBA" id="ARBA00023015"/>
    </source>
</evidence>
<dbReference type="SUPFAM" id="SSF47413">
    <property type="entry name" value="lambda repressor-like DNA-binding domains"/>
    <property type="match status" value="1"/>
</dbReference>